<dbReference type="STRING" id="1306953.J121_1456"/>
<dbReference type="GO" id="GO:0046872">
    <property type="term" value="F:metal ion binding"/>
    <property type="evidence" value="ECO:0007669"/>
    <property type="project" value="UniProtKB-KW"/>
</dbReference>
<dbReference type="SUPFAM" id="SSF53187">
    <property type="entry name" value="Zn-dependent exopeptidases"/>
    <property type="match status" value="1"/>
</dbReference>
<dbReference type="PANTHER" id="PTHR12147">
    <property type="entry name" value="METALLOPEPTIDASE M28 FAMILY MEMBER"/>
    <property type="match status" value="1"/>
</dbReference>
<keyword evidence="4 7" id="KW-0732">Signal</keyword>
<dbReference type="InterPro" id="IPR046450">
    <property type="entry name" value="PA_dom_sf"/>
</dbReference>
<name>A0A0L1KAE7_9SPHN</name>
<evidence type="ECO:0000256" key="6">
    <source>
        <dbReference type="ARBA" id="ARBA00022833"/>
    </source>
</evidence>
<protein>
    <submittedName>
        <fullName evidence="9">Peptidase m28</fullName>
    </submittedName>
</protein>
<keyword evidence="3" id="KW-0479">Metal-binding</keyword>
<evidence type="ECO:0000256" key="4">
    <source>
        <dbReference type="ARBA" id="ARBA00022729"/>
    </source>
</evidence>
<keyword evidence="6" id="KW-0862">Zinc</keyword>
<dbReference type="CDD" id="cd04821">
    <property type="entry name" value="PA_M28_1_2"/>
    <property type="match status" value="1"/>
</dbReference>
<evidence type="ECO:0000256" key="2">
    <source>
        <dbReference type="ARBA" id="ARBA00022670"/>
    </source>
</evidence>
<evidence type="ECO:0000256" key="5">
    <source>
        <dbReference type="ARBA" id="ARBA00022801"/>
    </source>
</evidence>
<accession>A0A0L1KAE7</accession>
<dbReference type="GO" id="GO:0008235">
    <property type="term" value="F:metalloexopeptidase activity"/>
    <property type="evidence" value="ECO:0007669"/>
    <property type="project" value="InterPro"/>
</dbReference>
<organism evidence="9 10">
    <name type="scientific">Qipengyuania citrea LAMA 915</name>
    <dbReference type="NCBI Taxonomy" id="1306953"/>
    <lineage>
        <taxon>Bacteria</taxon>
        <taxon>Pseudomonadati</taxon>
        <taxon>Pseudomonadota</taxon>
        <taxon>Alphaproteobacteria</taxon>
        <taxon>Sphingomonadales</taxon>
        <taxon>Erythrobacteraceae</taxon>
        <taxon>Qipengyuania</taxon>
    </lineage>
</organism>
<dbReference type="EMBL" id="JYNE01000028">
    <property type="protein sequence ID" value="KNH00832.1"/>
    <property type="molecule type" value="Genomic_DNA"/>
</dbReference>
<evidence type="ECO:0000313" key="10">
    <source>
        <dbReference type="Proteomes" id="UP000037446"/>
    </source>
</evidence>
<dbReference type="RefSeq" id="WP_409438079.1">
    <property type="nucleotide sequence ID" value="NZ_JYNE01000028.1"/>
</dbReference>
<evidence type="ECO:0000313" key="9">
    <source>
        <dbReference type="EMBL" id="KNH00832.1"/>
    </source>
</evidence>
<dbReference type="PANTHER" id="PTHR12147:SF56">
    <property type="entry name" value="AMINOPEPTIDASE YDR415C-RELATED"/>
    <property type="match status" value="1"/>
</dbReference>
<reference evidence="10" key="1">
    <citation type="submission" date="2015-02" db="EMBL/GenBank/DDBJ databases">
        <authorList>
            <person name="Lima A.O."/>
            <person name="Cabral A."/>
            <person name="Porto L.M."/>
            <person name="Silva M.A."/>
        </authorList>
    </citation>
    <scope>NUCLEOTIDE SEQUENCE [LARGE SCALE GENOMIC DNA]</scope>
    <source>
        <strain evidence="10">LAMA 915</strain>
    </source>
</reference>
<dbReference type="Pfam" id="PF04389">
    <property type="entry name" value="Peptidase_M28"/>
    <property type="match status" value="1"/>
</dbReference>
<dbReference type="InterPro" id="IPR045175">
    <property type="entry name" value="M28_fam"/>
</dbReference>
<dbReference type="GO" id="GO:0004177">
    <property type="term" value="F:aminopeptidase activity"/>
    <property type="evidence" value="ECO:0007669"/>
    <property type="project" value="UniProtKB-KW"/>
</dbReference>
<dbReference type="GO" id="GO:0006508">
    <property type="term" value="P:proteolysis"/>
    <property type="evidence" value="ECO:0007669"/>
    <property type="project" value="UniProtKB-KW"/>
</dbReference>
<dbReference type="InterPro" id="IPR007484">
    <property type="entry name" value="Peptidase_M28"/>
</dbReference>
<keyword evidence="2" id="KW-0645">Protease</keyword>
<gene>
    <name evidence="9" type="ORF">J121_1456</name>
</gene>
<evidence type="ECO:0000256" key="7">
    <source>
        <dbReference type="SAM" id="SignalP"/>
    </source>
</evidence>
<feature type="signal peptide" evidence="7">
    <location>
        <begin position="1"/>
        <end position="29"/>
    </location>
</feature>
<feature type="domain" description="Peptidase M28" evidence="8">
    <location>
        <begin position="320"/>
        <end position="535"/>
    </location>
</feature>
<keyword evidence="5" id="KW-0378">Hydrolase</keyword>
<evidence type="ECO:0000259" key="8">
    <source>
        <dbReference type="Pfam" id="PF04389"/>
    </source>
</evidence>
<dbReference type="PROSITE" id="PS51257">
    <property type="entry name" value="PROKAR_LIPOPROTEIN"/>
    <property type="match status" value="1"/>
</dbReference>
<dbReference type="Proteomes" id="UP000037446">
    <property type="component" value="Unassembled WGS sequence"/>
</dbReference>
<dbReference type="AlphaFoldDB" id="A0A0L1KAE7"/>
<evidence type="ECO:0000256" key="1">
    <source>
        <dbReference type="ARBA" id="ARBA00022438"/>
    </source>
</evidence>
<dbReference type="FunFam" id="3.40.630.10:FF:000088">
    <property type="entry name" value="Peptidase M20"/>
    <property type="match status" value="1"/>
</dbReference>
<dbReference type="Gene3D" id="3.40.630.10">
    <property type="entry name" value="Zn peptidases"/>
    <property type="match status" value="2"/>
</dbReference>
<keyword evidence="1" id="KW-0031">Aminopeptidase</keyword>
<dbReference type="Gene3D" id="3.50.30.30">
    <property type="match status" value="1"/>
</dbReference>
<comment type="caution">
    <text evidence="9">The sequence shown here is derived from an EMBL/GenBank/DDBJ whole genome shotgun (WGS) entry which is preliminary data.</text>
</comment>
<dbReference type="SUPFAM" id="SSF52025">
    <property type="entry name" value="PA domain"/>
    <property type="match status" value="1"/>
</dbReference>
<evidence type="ECO:0000256" key="3">
    <source>
        <dbReference type="ARBA" id="ARBA00022723"/>
    </source>
</evidence>
<feature type="chain" id="PRO_5005554642" evidence="7">
    <location>
        <begin position="30"/>
        <end position="576"/>
    </location>
</feature>
<proteinExistence type="predicted"/>
<dbReference type="PATRIC" id="fig|1306953.7.peg.1496"/>
<sequence length="576" mass="61656">MFELRGRPSMKRFVLAACSALLLTACDGALETGAGADAMLDLPEVADGTLSEATMKRVTERLSSDEFEGRAPGTQGEEKTVAYLIEEFEKAGLEPGNNGSWVQEVPLVEITGKDYAPLTIAGADSGPIELEYASDWVGVSYREDVETALEDSELVFVGYGINAPEKGWNDYAGLDMAGKTAVILVNDPDFGAETLEGPFNGKAMTYYGRWTYKYEEAGRQGAAGAIIVHDTEPASYGWNVVESSWSGPQAYASRGDNPPPMTQLNGWVQKSVAERLFAAAGKDFGELTAAAREEGFAPVALGLTASTSFRNDIRTFASKNVIGMLPGSERPDEYVMHTAHWDHLGRCTPAPDGDDICNGAVDNATGTAALVALAEAHAQAGPAKRSLVFLAVTAEESGLLGADYYAANPVFPLNQTVGGVNMDAFLMAGAAKDVTVVGPGKSQLDLFLDKALMNDDRVTTPNPNPEAGYYYRSDHFAFAKRGVPMLYLDGGEDLIEGGTEAGAAVAADYRDNRYHGPKDEYDPNWDWSGVMSDLALFYRIGRMLADSTSWPNWNEGDEFKATRDEDCAAEGAGCAA</sequence>